<dbReference type="Proteomes" id="UP000027265">
    <property type="component" value="Unassembled WGS sequence"/>
</dbReference>
<dbReference type="SUPFAM" id="SSF52047">
    <property type="entry name" value="RNI-like"/>
    <property type="match status" value="1"/>
</dbReference>
<dbReference type="InterPro" id="IPR032675">
    <property type="entry name" value="LRR_dom_sf"/>
</dbReference>
<dbReference type="OrthoDB" id="10688209at2759"/>
<protein>
    <recommendedName>
        <fullName evidence="3">F-box domain-containing protein</fullName>
    </recommendedName>
</protein>
<reference evidence="2" key="1">
    <citation type="journal article" date="2014" name="Proc. Natl. Acad. Sci. U.S.A.">
        <title>Extensive sampling of basidiomycete genomes demonstrates inadequacy of the white-rot/brown-rot paradigm for wood decay fungi.</title>
        <authorList>
            <person name="Riley R."/>
            <person name="Salamov A.A."/>
            <person name="Brown D.W."/>
            <person name="Nagy L.G."/>
            <person name="Floudas D."/>
            <person name="Held B.W."/>
            <person name="Levasseur A."/>
            <person name="Lombard V."/>
            <person name="Morin E."/>
            <person name="Otillar R."/>
            <person name="Lindquist E.A."/>
            <person name="Sun H."/>
            <person name="LaButti K.M."/>
            <person name="Schmutz J."/>
            <person name="Jabbour D."/>
            <person name="Luo H."/>
            <person name="Baker S.E."/>
            <person name="Pisabarro A.G."/>
            <person name="Walton J.D."/>
            <person name="Blanchette R.A."/>
            <person name="Henrissat B."/>
            <person name="Martin F."/>
            <person name="Cullen D."/>
            <person name="Hibbett D.S."/>
            <person name="Grigoriev I.V."/>
        </authorList>
    </citation>
    <scope>NUCLEOTIDE SEQUENCE [LARGE SCALE GENOMIC DNA]</scope>
    <source>
        <strain evidence="2">MUCL 33604</strain>
    </source>
</reference>
<evidence type="ECO:0008006" key="3">
    <source>
        <dbReference type="Google" id="ProtNLM"/>
    </source>
</evidence>
<dbReference type="HOGENOM" id="CLU_616858_0_0_1"/>
<gene>
    <name evidence="1" type="ORF">JAAARDRAFT_40850</name>
</gene>
<proteinExistence type="predicted"/>
<name>A0A067PCR5_9AGAM</name>
<keyword evidence="2" id="KW-1185">Reference proteome</keyword>
<evidence type="ECO:0000313" key="1">
    <source>
        <dbReference type="EMBL" id="KDQ51625.1"/>
    </source>
</evidence>
<organism evidence="1 2">
    <name type="scientific">Jaapia argillacea MUCL 33604</name>
    <dbReference type="NCBI Taxonomy" id="933084"/>
    <lineage>
        <taxon>Eukaryota</taxon>
        <taxon>Fungi</taxon>
        <taxon>Dikarya</taxon>
        <taxon>Basidiomycota</taxon>
        <taxon>Agaricomycotina</taxon>
        <taxon>Agaricomycetes</taxon>
        <taxon>Agaricomycetidae</taxon>
        <taxon>Jaapiales</taxon>
        <taxon>Jaapiaceae</taxon>
        <taxon>Jaapia</taxon>
    </lineage>
</organism>
<sequence>MQKSIRRLSILFGLGNKGDSQCPWSCIPSEILALIFQYLVVDCESSIDQSLWDEFENHEFTGEDLNLRAFVSGQARLSATLLVCRSWYVCGAKALYSKPAVRSAENLHLLERTLRRRPVLAQLVRCVEVFNLSRNWPRTTLWEGLMELVVRKEKRKRKRYRKDLRSVIDKCVQIHSLGIRTAVFEKPISFDLHLITPSRSHNLRRLSLHGKWLFSHSMLSPDIELPLLEDLSLESFSLHEDSRWPNFPSLRRIRISDCGYFSTPGRMPILPVGLPFLAEVELSKIWSNDSYRDIVDVLYTYSETLQSLQMGGVWMATASLELEYSRFTSLKRLILEPDELWPGFFLPQTVAQAPALEVLFILMCVPIQYGVTQVTETTLLERMSIHLGVGESHAKSFPKLKTLFIEGDLVAWGCNGPDSVKLKNLCDSRGIDLTLNLYDFAQDGFQPLFTKGVARGWRWQSPLGLLGMLLNDI</sequence>
<accession>A0A067PCR5</accession>
<dbReference type="EMBL" id="KL197746">
    <property type="protein sequence ID" value="KDQ51625.1"/>
    <property type="molecule type" value="Genomic_DNA"/>
</dbReference>
<dbReference type="Gene3D" id="3.80.10.10">
    <property type="entry name" value="Ribonuclease Inhibitor"/>
    <property type="match status" value="1"/>
</dbReference>
<dbReference type="InParanoid" id="A0A067PCR5"/>
<dbReference type="AlphaFoldDB" id="A0A067PCR5"/>
<evidence type="ECO:0000313" key="2">
    <source>
        <dbReference type="Proteomes" id="UP000027265"/>
    </source>
</evidence>